<dbReference type="SUPFAM" id="SSF52540">
    <property type="entry name" value="P-loop containing nucleoside triphosphate hydrolases"/>
    <property type="match status" value="1"/>
</dbReference>
<comment type="caution">
    <text evidence="6">The sequence shown here is derived from an EMBL/GenBank/DDBJ whole genome shotgun (WGS) entry which is preliminary data.</text>
</comment>
<dbReference type="Pfam" id="PF23282">
    <property type="entry name" value="WHD_ROQ1"/>
    <property type="match status" value="1"/>
</dbReference>
<dbReference type="EMBL" id="JAVXUO010002567">
    <property type="protein sequence ID" value="KAK2971682.1"/>
    <property type="molecule type" value="Genomic_DNA"/>
</dbReference>
<reference evidence="6" key="1">
    <citation type="submission" date="2022-12" db="EMBL/GenBank/DDBJ databases">
        <title>Draft genome assemblies for two species of Escallonia (Escalloniales).</title>
        <authorList>
            <person name="Chanderbali A."/>
            <person name="Dervinis C."/>
            <person name="Anghel I."/>
            <person name="Soltis D."/>
            <person name="Soltis P."/>
            <person name="Zapata F."/>
        </authorList>
    </citation>
    <scope>NUCLEOTIDE SEQUENCE</scope>
    <source>
        <strain evidence="6">UCBG92.1500</strain>
        <tissue evidence="6">Leaf</tissue>
    </source>
</reference>
<dbReference type="InterPro" id="IPR035897">
    <property type="entry name" value="Toll_tir_struct_dom_sf"/>
</dbReference>
<dbReference type="InterPro" id="IPR027417">
    <property type="entry name" value="P-loop_NTPase"/>
</dbReference>
<dbReference type="Gene3D" id="3.40.50.300">
    <property type="entry name" value="P-loop containing nucleotide triphosphate hydrolases"/>
    <property type="match status" value="1"/>
</dbReference>
<dbReference type="GO" id="GO:0043531">
    <property type="term" value="F:ADP binding"/>
    <property type="evidence" value="ECO:0007669"/>
    <property type="project" value="InterPro"/>
</dbReference>
<keyword evidence="2" id="KW-0677">Repeat</keyword>
<gene>
    <name evidence="6" type="ORF">RJ640_007720</name>
</gene>
<dbReference type="SUPFAM" id="SSF52200">
    <property type="entry name" value="Toll/Interleukin receptor TIR domain"/>
    <property type="match status" value="1"/>
</dbReference>
<dbReference type="Pfam" id="PF01582">
    <property type="entry name" value="TIR"/>
    <property type="match status" value="1"/>
</dbReference>
<keyword evidence="4" id="KW-0520">NAD</keyword>
<evidence type="ECO:0000313" key="7">
    <source>
        <dbReference type="Proteomes" id="UP001187471"/>
    </source>
</evidence>
<dbReference type="FunFam" id="3.40.50.10140:FF:000007">
    <property type="entry name" value="Disease resistance protein (TIR-NBS-LRR class)"/>
    <property type="match status" value="1"/>
</dbReference>
<dbReference type="InterPro" id="IPR036390">
    <property type="entry name" value="WH_DNA-bd_sf"/>
</dbReference>
<dbReference type="Pfam" id="PF00931">
    <property type="entry name" value="NB-ARC"/>
    <property type="match status" value="1"/>
</dbReference>
<proteinExistence type="predicted"/>
<protein>
    <recommendedName>
        <fullName evidence="5">TIR domain-containing protein</fullName>
    </recommendedName>
</protein>
<dbReference type="GO" id="GO:0006952">
    <property type="term" value="P:defense response"/>
    <property type="evidence" value="ECO:0007669"/>
    <property type="project" value="UniProtKB-KW"/>
</dbReference>
<evidence type="ECO:0000256" key="3">
    <source>
        <dbReference type="ARBA" id="ARBA00022821"/>
    </source>
</evidence>
<dbReference type="GO" id="GO:0007165">
    <property type="term" value="P:signal transduction"/>
    <property type="evidence" value="ECO:0007669"/>
    <property type="project" value="InterPro"/>
</dbReference>
<evidence type="ECO:0000313" key="6">
    <source>
        <dbReference type="EMBL" id="KAK2971682.1"/>
    </source>
</evidence>
<keyword evidence="3" id="KW-0611">Plant defense</keyword>
<dbReference type="PROSITE" id="PS50104">
    <property type="entry name" value="TIR"/>
    <property type="match status" value="1"/>
</dbReference>
<dbReference type="PANTHER" id="PTHR11017:SF305">
    <property type="entry name" value="TMV RESISTANCE PROTEIN N-LIKE"/>
    <property type="match status" value="1"/>
</dbReference>
<evidence type="ECO:0000256" key="4">
    <source>
        <dbReference type="ARBA" id="ARBA00023027"/>
    </source>
</evidence>
<evidence type="ECO:0000256" key="1">
    <source>
        <dbReference type="ARBA" id="ARBA00022614"/>
    </source>
</evidence>
<organism evidence="6 7">
    <name type="scientific">Escallonia rubra</name>
    <dbReference type="NCBI Taxonomy" id="112253"/>
    <lineage>
        <taxon>Eukaryota</taxon>
        <taxon>Viridiplantae</taxon>
        <taxon>Streptophyta</taxon>
        <taxon>Embryophyta</taxon>
        <taxon>Tracheophyta</taxon>
        <taxon>Spermatophyta</taxon>
        <taxon>Magnoliopsida</taxon>
        <taxon>eudicotyledons</taxon>
        <taxon>Gunneridae</taxon>
        <taxon>Pentapetalae</taxon>
        <taxon>asterids</taxon>
        <taxon>campanulids</taxon>
        <taxon>Escalloniales</taxon>
        <taxon>Escalloniaceae</taxon>
        <taxon>Escallonia</taxon>
    </lineage>
</organism>
<dbReference type="AlphaFoldDB" id="A0AA88QNE2"/>
<dbReference type="InterPro" id="IPR002182">
    <property type="entry name" value="NB-ARC"/>
</dbReference>
<dbReference type="InterPro" id="IPR042197">
    <property type="entry name" value="Apaf_helical"/>
</dbReference>
<evidence type="ECO:0000256" key="2">
    <source>
        <dbReference type="ARBA" id="ARBA00022737"/>
    </source>
</evidence>
<dbReference type="Proteomes" id="UP001187471">
    <property type="component" value="Unassembled WGS sequence"/>
</dbReference>
<dbReference type="SMART" id="SM00255">
    <property type="entry name" value="TIR"/>
    <property type="match status" value="1"/>
</dbReference>
<feature type="non-terminal residue" evidence="6">
    <location>
        <position position="1"/>
    </location>
</feature>
<feature type="domain" description="TIR" evidence="5">
    <location>
        <begin position="19"/>
        <end position="187"/>
    </location>
</feature>
<dbReference type="PANTHER" id="PTHR11017">
    <property type="entry name" value="LEUCINE-RICH REPEAT-CONTAINING PROTEIN"/>
    <property type="match status" value="1"/>
</dbReference>
<dbReference type="SUPFAM" id="SSF46785">
    <property type="entry name" value="Winged helix' DNA-binding domain"/>
    <property type="match status" value="1"/>
</dbReference>
<keyword evidence="1" id="KW-0433">Leucine-rich repeat</keyword>
<accession>A0AA88QNE2</accession>
<name>A0AA88QNE2_9ASTE</name>
<keyword evidence="7" id="KW-1185">Reference proteome</keyword>
<dbReference type="InterPro" id="IPR000157">
    <property type="entry name" value="TIR_dom"/>
</dbReference>
<dbReference type="PRINTS" id="PR00364">
    <property type="entry name" value="DISEASERSIST"/>
</dbReference>
<dbReference type="Gene3D" id="1.10.8.430">
    <property type="entry name" value="Helical domain of apoptotic protease-activating factors"/>
    <property type="match status" value="1"/>
</dbReference>
<dbReference type="Gene3D" id="3.40.50.10140">
    <property type="entry name" value="Toll/interleukin-1 receptor homology (TIR) domain"/>
    <property type="match status" value="1"/>
</dbReference>
<dbReference type="InterPro" id="IPR058192">
    <property type="entry name" value="WHD_ROQ1-like"/>
</dbReference>
<evidence type="ECO:0000259" key="5">
    <source>
        <dbReference type="PROSITE" id="PS50104"/>
    </source>
</evidence>
<sequence length="573" mass="65458">MASVEGLEASSSTSQRGTGAYHVFLSFRGEDIRKTFLDHLYTALVGAGFHTFRDDDELERAGNIKAELEKAIRQSRSSIVVFSENYASSKWCLDELVMIVERRRRTSEFVLLPVFYHVDPSHVRNQTGSLAAAFAGHEEWFPKERIRGWREALREVADLAGMVLQNQADGHEAKFIQDIVKVIENRVNPPVLDLPLNLVGMDSRVKDINSWLQNGSPDVEIMVLCGMGGIGKTTIARYVFNLHHSRFDSSSFLASIRETSEKFDGLVSLQRQLLADISKRKMTEIFSVDDGINKIKLAMFHKRVLLVFDDVDEEKQLEAILGMQDCFYPCSKIIFTTRHVRLFTARASKYEIHNVDKLGDDDSLELFRRHAFGQDLPNERFLELSKKVVHQCEGLPLALEVLGSSFYGRSIGAWQNLLAKLQAIPNNRILRKLKISYDSLEDGHDRKLFLDVACFFVGEDKDHMVTILDEREVHTEIGVQNLTDRCLLRVDEYNKVVMHQMLRDMGREIVRQESPDPGNRSRLWHHKESFSVLKDNSGTENIEGLALDMRTLKTVFCDNSARPGRFGFFSWPL</sequence>
<dbReference type="InterPro" id="IPR044974">
    <property type="entry name" value="Disease_R_plants"/>
</dbReference>